<dbReference type="AlphaFoldDB" id="A0A0N4ZYA5"/>
<dbReference type="WBParaSite" id="PTRK_0001377700.1">
    <property type="protein sequence ID" value="PTRK_0001377700.1"/>
    <property type="gene ID" value="PTRK_0001377700"/>
</dbReference>
<keyword evidence="6" id="KW-0964">Secreted</keyword>
<dbReference type="SUPFAM" id="SSF53187">
    <property type="entry name" value="Zn-dependent exopeptidases"/>
    <property type="match status" value="1"/>
</dbReference>
<dbReference type="CDD" id="cd03880">
    <property type="entry name" value="M28_QC_like"/>
    <property type="match status" value="1"/>
</dbReference>
<evidence type="ECO:0000256" key="8">
    <source>
        <dbReference type="ARBA" id="ARBA00022723"/>
    </source>
</evidence>
<dbReference type="PANTHER" id="PTHR12283:SF6">
    <property type="entry name" value="GLUTAMINYL-PEPTIDE CYCLOTRANSFERASE-RELATED"/>
    <property type="match status" value="1"/>
</dbReference>
<evidence type="ECO:0000256" key="5">
    <source>
        <dbReference type="ARBA" id="ARBA00016861"/>
    </source>
</evidence>
<evidence type="ECO:0000259" key="13">
    <source>
        <dbReference type="Pfam" id="PF04389"/>
    </source>
</evidence>
<feature type="chain" id="PRO_5005892610" description="Glutaminyl-peptide cyclotransferase" evidence="12">
    <location>
        <begin position="18"/>
        <end position="340"/>
    </location>
</feature>
<evidence type="ECO:0000256" key="2">
    <source>
        <dbReference type="ARBA" id="ARBA00004613"/>
    </source>
</evidence>
<evidence type="ECO:0000256" key="12">
    <source>
        <dbReference type="SAM" id="SignalP"/>
    </source>
</evidence>
<dbReference type="InterPro" id="IPR040234">
    <property type="entry name" value="QC/QCL"/>
</dbReference>
<name>A0A0N4ZYA5_PARTI</name>
<keyword evidence="14" id="KW-1185">Reference proteome</keyword>
<dbReference type="InterPro" id="IPR037457">
    <property type="entry name" value="M28_QC"/>
</dbReference>
<evidence type="ECO:0000256" key="9">
    <source>
        <dbReference type="ARBA" id="ARBA00022833"/>
    </source>
</evidence>
<keyword evidence="8" id="KW-0479">Metal-binding</keyword>
<dbReference type="PANTHER" id="PTHR12283">
    <property type="entry name" value="GLUTAMINYL-PEPTIDE CYCLOTRANSFERASE"/>
    <property type="match status" value="1"/>
</dbReference>
<accession>A0A0N4ZYA5</accession>
<reference evidence="15" key="1">
    <citation type="submission" date="2017-02" db="UniProtKB">
        <authorList>
            <consortium name="WormBaseParasite"/>
        </authorList>
    </citation>
    <scope>IDENTIFICATION</scope>
</reference>
<sequence length="340" mass="39153">MSLLTIFIISITYLVDASDMWRLNQISHTMTRLSDSERFNLVGTWNEQEFKNLLQPIMVERIVGTPSHKRVGDYISNQAKQAGFEVEYDIFEDDTPYGRRQFKNIIATYNTSIPRRLVLACHYDSKIIPGKTMIAATDSAVPCAMILDIARTLGPLLESRVNKDLTLQLIFFDGEEAFVDWTQKDSIYGSRHLAKKWADEYFTDEACNAIGLIKTIDRIDNFVLLDLLGAPRTRLNAYSEHRNEKLFSFLIEIEKSLKNYDKLKSIENIFNPVALMGGIEDDHIPFLRRNVPILHLIPARFPHVWHTVDDDANILDYNSIHDILAVVKIFTAEYLGIQYF</sequence>
<evidence type="ECO:0000256" key="7">
    <source>
        <dbReference type="ARBA" id="ARBA00022679"/>
    </source>
</evidence>
<evidence type="ECO:0000256" key="6">
    <source>
        <dbReference type="ARBA" id="ARBA00022525"/>
    </source>
</evidence>
<keyword evidence="10" id="KW-1015">Disulfide bond</keyword>
<feature type="domain" description="Peptidase M28" evidence="13">
    <location>
        <begin position="104"/>
        <end position="327"/>
    </location>
</feature>
<dbReference type="FunFam" id="3.40.630.10:FF:000029">
    <property type="entry name" value="Glutaminyl-peptide cyclotransferase"/>
    <property type="match status" value="1"/>
</dbReference>
<keyword evidence="11" id="KW-0012">Acyltransferase</keyword>
<evidence type="ECO:0000256" key="1">
    <source>
        <dbReference type="ARBA" id="ARBA00000001"/>
    </source>
</evidence>
<keyword evidence="12" id="KW-0732">Signal</keyword>
<evidence type="ECO:0000313" key="15">
    <source>
        <dbReference type="WBParaSite" id="PTRK_0001377700.1"/>
    </source>
</evidence>
<dbReference type="Pfam" id="PF04389">
    <property type="entry name" value="Peptidase_M28"/>
    <property type="match status" value="1"/>
</dbReference>
<feature type="signal peptide" evidence="12">
    <location>
        <begin position="1"/>
        <end position="17"/>
    </location>
</feature>
<dbReference type="EC" id="2.3.2.5" evidence="4"/>
<organism evidence="14 15">
    <name type="scientific">Parastrongyloides trichosuri</name>
    <name type="common">Possum-specific nematode worm</name>
    <dbReference type="NCBI Taxonomy" id="131310"/>
    <lineage>
        <taxon>Eukaryota</taxon>
        <taxon>Metazoa</taxon>
        <taxon>Ecdysozoa</taxon>
        <taxon>Nematoda</taxon>
        <taxon>Chromadorea</taxon>
        <taxon>Rhabditida</taxon>
        <taxon>Tylenchina</taxon>
        <taxon>Panagrolaimomorpha</taxon>
        <taxon>Strongyloidoidea</taxon>
        <taxon>Strongyloididae</taxon>
        <taxon>Parastrongyloides</taxon>
    </lineage>
</organism>
<protein>
    <recommendedName>
        <fullName evidence="5">Glutaminyl-peptide cyclotransferase</fullName>
        <ecNumber evidence="4">2.3.2.5</ecNumber>
    </recommendedName>
</protein>
<comment type="catalytic activity">
    <reaction evidence="1">
        <text>N-terminal L-glutaminyl-[peptide] = N-terminal 5-oxo-L-prolyl-[peptide] + NH4(+)</text>
        <dbReference type="Rhea" id="RHEA:23652"/>
        <dbReference type="Rhea" id="RHEA-COMP:11736"/>
        <dbReference type="Rhea" id="RHEA-COMP:11846"/>
        <dbReference type="ChEBI" id="CHEBI:28938"/>
        <dbReference type="ChEBI" id="CHEBI:64722"/>
        <dbReference type="ChEBI" id="CHEBI:87215"/>
        <dbReference type="EC" id="2.3.2.5"/>
    </reaction>
</comment>
<keyword evidence="9" id="KW-0862">Zinc</keyword>
<dbReference type="GO" id="GO:0005576">
    <property type="term" value="C:extracellular region"/>
    <property type="evidence" value="ECO:0007669"/>
    <property type="project" value="UniProtKB-SubCell"/>
</dbReference>
<evidence type="ECO:0000256" key="11">
    <source>
        <dbReference type="ARBA" id="ARBA00023315"/>
    </source>
</evidence>
<evidence type="ECO:0000256" key="3">
    <source>
        <dbReference type="ARBA" id="ARBA00006014"/>
    </source>
</evidence>
<dbReference type="InterPro" id="IPR007484">
    <property type="entry name" value="Peptidase_M28"/>
</dbReference>
<keyword evidence="7" id="KW-0808">Transferase</keyword>
<comment type="subcellular location">
    <subcellularLocation>
        <location evidence="2">Secreted</location>
    </subcellularLocation>
</comment>
<evidence type="ECO:0000313" key="14">
    <source>
        <dbReference type="Proteomes" id="UP000038045"/>
    </source>
</evidence>
<evidence type="ECO:0000256" key="4">
    <source>
        <dbReference type="ARBA" id="ARBA00012012"/>
    </source>
</evidence>
<dbReference type="Proteomes" id="UP000038045">
    <property type="component" value="Unplaced"/>
</dbReference>
<dbReference type="GO" id="GO:0016603">
    <property type="term" value="F:glutaminyl-peptide cyclotransferase activity"/>
    <property type="evidence" value="ECO:0007669"/>
    <property type="project" value="UniProtKB-EC"/>
</dbReference>
<comment type="similarity">
    <text evidence="3">Belongs to the glutaminyl-peptide cyclotransferase family.</text>
</comment>
<dbReference type="GO" id="GO:0008270">
    <property type="term" value="F:zinc ion binding"/>
    <property type="evidence" value="ECO:0007669"/>
    <property type="project" value="TreeGrafter"/>
</dbReference>
<evidence type="ECO:0000256" key="10">
    <source>
        <dbReference type="ARBA" id="ARBA00023157"/>
    </source>
</evidence>
<proteinExistence type="inferred from homology"/>
<dbReference type="Gene3D" id="3.40.630.10">
    <property type="entry name" value="Zn peptidases"/>
    <property type="match status" value="1"/>
</dbReference>
<dbReference type="STRING" id="131310.A0A0N4ZYA5"/>